<reference evidence="1" key="1">
    <citation type="submission" date="2015-10" db="EMBL/GenBank/DDBJ databases">
        <authorList>
            <person name="Regsiter A."/>
            <person name="william w."/>
        </authorList>
    </citation>
    <scope>NUCLEOTIDE SEQUENCE</scope>
    <source>
        <strain evidence="1">Montdore</strain>
    </source>
</reference>
<evidence type="ECO:0000313" key="1">
    <source>
        <dbReference type="EMBL" id="CUS10223.1"/>
    </source>
</evidence>
<dbReference type="Pfam" id="PF13374">
    <property type="entry name" value="TPR_10"/>
    <property type="match status" value="1"/>
</dbReference>
<dbReference type="EMBL" id="LN891053">
    <property type="protein sequence ID" value="CUS10223.1"/>
    <property type="molecule type" value="Genomic_DNA"/>
</dbReference>
<sequence>MIFRNVLEDLERVSGSNSLDYLDCLSFLASVMSDLGEYGESETMHQHVLEGRENILGLDHLDTLTSISNLS</sequence>
<name>A0A292PUQ9_9PEZI</name>
<evidence type="ECO:0000313" key="2">
    <source>
        <dbReference type="Proteomes" id="UP001412239"/>
    </source>
</evidence>
<keyword evidence="2" id="KW-1185">Reference proteome</keyword>
<feature type="non-terminal residue" evidence="1">
    <location>
        <position position="71"/>
    </location>
</feature>
<proteinExistence type="predicted"/>
<dbReference type="Gene3D" id="1.25.40.10">
    <property type="entry name" value="Tetratricopeptide repeat domain"/>
    <property type="match status" value="1"/>
</dbReference>
<dbReference type="Proteomes" id="UP001412239">
    <property type="component" value="Unassembled WGS sequence"/>
</dbReference>
<evidence type="ECO:0008006" key="3">
    <source>
        <dbReference type="Google" id="ProtNLM"/>
    </source>
</evidence>
<dbReference type="AlphaFoldDB" id="A0A292PUQ9"/>
<accession>A0A292PUQ9</accession>
<protein>
    <recommendedName>
        <fullName evidence="3">Kinesin light chain</fullName>
    </recommendedName>
</protein>
<dbReference type="InterPro" id="IPR011990">
    <property type="entry name" value="TPR-like_helical_dom_sf"/>
</dbReference>
<gene>
    <name evidence="1" type="ORF">GSTUAT00005678001</name>
</gene>
<organism evidence="1 2">
    <name type="scientific">Tuber aestivum</name>
    <name type="common">summer truffle</name>
    <dbReference type="NCBI Taxonomy" id="59557"/>
    <lineage>
        <taxon>Eukaryota</taxon>
        <taxon>Fungi</taxon>
        <taxon>Dikarya</taxon>
        <taxon>Ascomycota</taxon>
        <taxon>Pezizomycotina</taxon>
        <taxon>Pezizomycetes</taxon>
        <taxon>Pezizales</taxon>
        <taxon>Tuberaceae</taxon>
        <taxon>Tuber</taxon>
    </lineage>
</organism>